<dbReference type="RefSeq" id="WP_256958485.1">
    <property type="nucleotide sequence ID" value="NZ_FWFD01000022.1"/>
</dbReference>
<dbReference type="CDD" id="cd06553">
    <property type="entry name" value="ASCH_Ef3133_like"/>
    <property type="match status" value="1"/>
</dbReference>
<dbReference type="PANTHER" id="PTHR39203:SF1">
    <property type="entry name" value="CYTOPLASMIC PROTEIN"/>
    <property type="match status" value="1"/>
</dbReference>
<dbReference type="SMART" id="SM01022">
    <property type="entry name" value="ASCH"/>
    <property type="match status" value="1"/>
</dbReference>
<evidence type="ECO:0000259" key="1">
    <source>
        <dbReference type="SMART" id="SM01022"/>
    </source>
</evidence>
<proteinExistence type="predicted"/>
<feature type="domain" description="ASCH" evidence="1">
    <location>
        <begin position="24"/>
        <end position="149"/>
    </location>
</feature>
<dbReference type="InterPro" id="IPR009326">
    <property type="entry name" value="DUF984"/>
</dbReference>
<gene>
    <name evidence="2" type="ORF">FM121_14180</name>
</gene>
<name>A0A1X6WSI8_9ENTE</name>
<dbReference type="Pfam" id="PF04266">
    <property type="entry name" value="ASCH"/>
    <property type="match status" value="1"/>
</dbReference>
<sequence length="151" mass="17439">MIETFLEKFCQSKQLKNIAMPEAWMFGDGIDTKMADELVNLVLEGKKRGTCSVFDFYRISGEPLPQIGQYDIVLNGKSEPLAVIQIKKIELAKMDDVTEEFALSEGEGDLTYQYWYDEHKKFFMDEAESLGTTFDTQMELICENFEVVYRV</sequence>
<reference evidence="3" key="1">
    <citation type="submission" date="2017-02" db="EMBL/GenBank/DDBJ databases">
        <authorList>
            <person name="Dridi B."/>
        </authorList>
    </citation>
    <scope>NUCLEOTIDE SEQUENCE [LARGE SCALE GENOMIC DNA]</scope>
    <source>
        <strain evidence="3">bH819</strain>
    </source>
</reference>
<dbReference type="InterPro" id="IPR007374">
    <property type="entry name" value="ASCH_domain"/>
</dbReference>
<dbReference type="SUPFAM" id="SSF88697">
    <property type="entry name" value="PUA domain-like"/>
    <property type="match status" value="1"/>
</dbReference>
<dbReference type="InterPro" id="IPR015947">
    <property type="entry name" value="PUA-like_sf"/>
</dbReference>
<dbReference type="AlphaFoldDB" id="A0A1X6WSI8"/>
<keyword evidence="3" id="KW-1185">Reference proteome</keyword>
<organism evidence="2 3">
    <name type="scientific">Vagococcus fluvialis bH819</name>
    <dbReference type="NCBI Taxonomy" id="1255619"/>
    <lineage>
        <taxon>Bacteria</taxon>
        <taxon>Bacillati</taxon>
        <taxon>Bacillota</taxon>
        <taxon>Bacilli</taxon>
        <taxon>Lactobacillales</taxon>
        <taxon>Enterococcaceae</taxon>
        <taxon>Vagococcus</taxon>
    </lineage>
</organism>
<accession>A0A1X6WSI8</accession>
<dbReference type="Proteomes" id="UP000195918">
    <property type="component" value="Unassembled WGS sequence"/>
</dbReference>
<protein>
    <submittedName>
        <fullName evidence="2">Lin2984 protein</fullName>
    </submittedName>
</protein>
<dbReference type="Gene3D" id="3.10.400.10">
    <property type="entry name" value="Sulfate adenylyltransferase"/>
    <property type="match status" value="1"/>
</dbReference>
<dbReference type="PANTHER" id="PTHR39203">
    <property type="entry name" value="CYTOPLASMIC PROTEIN-RELATED"/>
    <property type="match status" value="1"/>
</dbReference>
<dbReference type="PIRSF" id="PIRSF021320">
    <property type="entry name" value="DUF984"/>
    <property type="match status" value="1"/>
</dbReference>
<evidence type="ECO:0000313" key="2">
    <source>
        <dbReference type="EMBL" id="SLM87244.1"/>
    </source>
</evidence>
<dbReference type="EMBL" id="FWFD01000022">
    <property type="protein sequence ID" value="SLM87244.1"/>
    <property type="molecule type" value="Genomic_DNA"/>
</dbReference>
<evidence type="ECO:0000313" key="3">
    <source>
        <dbReference type="Proteomes" id="UP000195918"/>
    </source>
</evidence>